<keyword evidence="2" id="KW-1185">Reference proteome</keyword>
<dbReference type="Proteomes" id="UP001141253">
    <property type="component" value="Chromosome 14"/>
</dbReference>
<accession>A0ABQ9AAP3</accession>
<evidence type="ECO:0000313" key="2">
    <source>
        <dbReference type="Proteomes" id="UP001141253"/>
    </source>
</evidence>
<evidence type="ECO:0000313" key="1">
    <source>
        <dbReference type="EMBL" id="KAJ6329587.1"/>
    </source>
</evidence>
<comment type="caution">
    <text evidence="1">The sequence shown here is derived from an EMBL/GenBank/DDBJ whole genome shotgun (WGS) entry which is preliminary data.</text>
</comment>
<protein>
    <submittedName>
        <fullName evidence="1">Uncharacterized protein</fullName>
    </submittedName>
</protein>
<organism evidence="1 2">
    <name type="scientific">Salix suchowensis</name>
    <dbReference type="NCBI Taxonomy" id="1278906"/>
    <lineage>
        <taxon>Eukaryota</taxon>
        <taxon>Viridiplantae</taxon>
        <taxon>Streptophyta</taxon>
        <taxon>Embryophyta</taxon>
        <taxon>Tracheophyta</taxon>
        <taxon>Spermatophyta</taxon>
        <taxon>Magnoliopsida</taxon>
        <taxon>eudicotyledons</taxon>
        <taxon>Gunneridae</taxon>
        <taxon>Pentapetalae</taxon>
        <taxon>rosids</taxon>
        <taxon>fabids</taxon>
        <taxon>Malpighiales</taxon>
        <taxon>Salicaceae</taxon>
        <taxon>Saliceae</taxon>
        <taxon>Salix</taxon>
    </lineage>
</organism>
<proteinExistence type="predicted"/>
<reference evidence="1" key="1">
    <citation type="submission" date="2022-10" db="EMBL/GenBank/DDBJ databases">
        <authorList>
            <person name="Hyden B.L."/>
            <person name="Feng K."/>
            <person name="Yates T."/>
            <person name="Jawdy S."/>
            <person name="Smart L.B."/>
            <person name="Muchero W."/>
        </authorList>
    </citation>
    <scope>NUCLEOTIDE SEQUENCE</scope>
    <source>
        <tissue evidence="1">Shoot tip</tissue>
    </source>
</reference>
<sequence length="71" mass="8029">MSGKMAPMALTPPSASIAPPSSDDIVVLVRTVKNMRFLRNKMWKLQMKVPEDWWELGSHSISKDSRNLFLG</sequence>
<gene>
    <name evidence="1" type="ORF">OIU77_011124</name>
</gene>
<reference evidence="1" key="2">
    <citation type="journal article" date="2023" name="Int. J. Mol. Sci.">
        <title>De Novo Assembly and Annotation of 11 Diverse Shrub Willow (Salix) Genomes Reveals Novel Gene Organization in Sex-Linked Regions.</title>
        <authorList>
            <person name="Hyden B."/>
            <person name="Feng K."/>
            <person name="Yates T.B."/>
            <person name="Jawdy S."/>
            <person name="Cereghino C."/>
            <person name="Smart L.B."/>
            <person name="Muchero W."/>
        </authorList>
    </citation>
    <scope>NUCLEOTIDE SEQUENCE</scope>
    <source>
        <tissue evidence="1">Shoot tip</tissue>
    </source>
</reference>
<dbReference type="EMBL" id="JAPFFI010000022">
    <property type="protein sequence ID" value="KAJ6329587.1"/>
    <property type="molecule type" value="Genomic_DNA"/>
</dbReference>
<name>A0ABQ9AAP3_9ROSI</name>